<keyword evidence="2" id="KW-0040">ANK repeat</keyword>
<keyword evidence="5" id="KW-1185">Reference proteome</keyword>
<dbReference type="EMBL" id="MU865594">
    <property type="protein sequence ID" value="KAK4221042.1"/>
    <property type="molecule type" value="Genomic_DNA"/>
</dbReference>
<dbReference type="SUPFAM" id="SSF48403">
    <property type="entry name" value="Ankyrin repeat"/>
    <property type="match status" value="1"/>
</dbReference>
<dbReference type="Proteomes" id="UP001301958">
    <property type="component" value="Unassembled WGS sequence"/>
</dbReference>
<evidence type="ECO:0000259" key="3">
    <source>
        <dbReference type="PROSITE" id="PS50837"/>
    </source>
</evidence>
<dbReference type="Gene3D" id="1.25.40.20">
    <property type="entry name" value="Ankyrin repeat-containing domain"/>
    <property type="match status" value="1"/>
</dbReference>
<accession>A0AAN6YQN8</accession>
<dbReference type="Gene3D" id="3.40.50.300">
    <property type="entry name" value="P-loop containing nucleotide triphosphate hydrolases"/>
    <property type="match status" value="1"/>
</dbReference>
<sequence length="917" mass="101848">MDPLSISMGVLASLQVANSILSFCRDIRSGVRQAPWTLLHILQEVRDLRNLIEAIESISGEEISSNNTSHILSDGVKSALSGCLAELQLLEHRLKPGQAEALLHSSSPRRQAFVQSVVWRLKDKDAHESISGLQRCKATLNLAISSSNLAAVQNIEKLTISLDLKVDESHRHINALADDINKVRLDERYKAIVNWLSPLNSKQAHVAALTTHQTGTSEWLIQQQCFLDWKDGRDRLLWLSGSPGSGKTVLMSHIIEYLSANEDSESTKELEDPVCAYVYCDFRNPDAQSLPNILGSVLSQLCSQLQHYPEALLSAYTSSTEHHNHWQPPSINMMLDIFQILGTKRQIYLLVDAVDEAADCKALAEQLLHLSSLDSNIRVFAASRNEPVIQSVFEDARRISLENHVAEVDNDIREYAVEYLSTDRELRWLSPELQNLILDSLLSNSKGAFRWATCQIDSLRFCRTIRDVKKSLKTLPKGLNGTYERILSNISGVDVPILHKALTWLSFSASTLTLQQLWEALAIELETDCIDDDCRLTSPQDILTISNGLLTVSPDGSVSLAHLSVRDYLLSPDIASNFETAKFALNPGTGHLQIVQDCLTYLNFNHLSSGPCHTQQDYLTRLEKFPLLRYATRYWFYHARNSDYSEELQHQTLEFFSPLNHQNFMSWVQVFNADMPFKWHVYPKHATALYYAASLGLDTVVESLLQPETSSGIQDLNNPGSRFGGTPLHAAVIREHLTIVKRLLAAAANPAKADFDGVTPLHSAASQGSLDVIRVLLDHGAPIGAKDGMAGKTPAEWARLSGRFETAELIEQGQPSGAVSPITVELMTYSSSSNSAMCRRTTSISSSVATETVTSVAKIRLWQPKPGYFPDKYEKRSGVDASLVVGMEKDGGTAEFEGDFTLDLARLSHCAEDSPMW</sequence>
<dbReference type="InterPro" id="IPR056884">
    <property type="entry name" value="NPHP3-like_N"/>
</dbReference>
<dbReference type="Pfam" id="PF24883">
    <property type="entry name" value="NPHP3_N"/>
    <property type="match status" value="1"/>
</dbReference>
<dbReference type="InterPro" id="IPR027417">
    <property type="entry name" value="P-loop_NTPase"/>
</dbReference>
<dbReference type="InterPro" id="IPR002110">
    <property type="entry name" value="Ankyrin_rpt"/>
</dbReference>
<dbReference type="SUPFAM" id="SSF52540">
    <property type="entry name" value="P-loop containing nucleoside triphosphate hydrolases"/>
    <property type="match status" value="1"/>
</dbReference>
<feature type="repeat" description="ANK" evidence="2">
    <location>
        <begin position="756"/>
        <end position="788"/>
    </location>
</feature>
<dbReference type="PANTHER" id="PTHR10039">
    <property type="entry name" value="AMELOGENIN"/>
    <property type="match status" value="1"/>
</dbReference>
<proteinExistence type="predicted"/>
<keyword evidence="1" id="KW-0677">Repeat</keyword>
<evidence type="ECO:0000256" key="1">
    <source>
        <dbReference type="ARBA" id="ARBA00022737"/>
    </source>
</evidence>
<dbReference type="Pfam" id="PF22939">
    <property type="entry name" value="WHD_GPIID"/>
    <property type="match status" value="1"/>
</dbReference>
<dbReference type="PROSITE" id="PS50837">
    <property type="entry name" value="NACHT"/>
    <property type="match status" value="1"/>
</dbReference>
<dbReference type="InterPro" id="IPR036770">
    <property type="entry name" value="Ankyrin_rpt-contain_sf"/>
</dbReference>
<evidence type="ECO:0000313" key="4">
    <source>
        <dbReference type="EMBL" id="KAK4221042.1"/>
    </source>
</evidence>
<evidence type="ECO:0000256" key="2">
    <source>
        <dbReference type="PROSITE-ProRule" id="PRU00023"/>
    </source>
</evidence>
<reference evidence="4" key="1">
    <citation type="journal article" date="2023" name="Mol. Phylogenet. Evol.">
        <title>Genome-scale phylogeny and comparative genomics of the fungal order Sordariales.</title>
        <authorList>
            <person name="Hensen N."/>
            <person name="Bonometti L."/>
            <person name="Westerberg I."/>
            <person name="Brannstrom I.O."/>
            <person name="Guillou S."/>
            <person name="Cros-Aarteil S."/>
            <person name="Calhoun S."/>
            <person name="Haridas S."/>
            <person name="Kuo A."/>
            <person name="Mondo S."/>
            <person name="Pangilinan J."/>
            <person name="Riley R."/>
            <person name="LaButti K."/>
            <person name="Andreopoulos B."/>
            <person name="Lipzen A."/>
            <person name="Chen C."/>
            <person name="Yan M."/>
            <person name="Daum C."/>
            <person name="Ng V."/>
            <person name="Clum A."/>
            <person name="Steindorff A."/>
            <person name="Ohm R.A."/>
            <person name="Martin F."/>
            <person name="Silar P."/>
            <person name="Natvig D.O."/>
            <person name="Lalanne C."/>
            <person name="Gautier V."/>
            <person name="Ament-Velasquez S.L."/>
            <person name="Kruys A."/>
            <person name="Hutchinson M.I."/>
            <person name="Powell A.J."/>
            <person name="Barry K."/>
            <person name="Miller A.N."/>
            <person name="Grigoriev I.V."/>
            <person name="Debuchy R."/>
            <person name="Gladieux P."/>
            <person name="Hiltunen Thoren M."/>
            <person name="Johannesson H."/>
        </authorList>
    </citation>
    <scope>NUCLEOTIDE SEQUENCE</scope>
    <source>
        <strain evidence="4">CBS 990.96</strain>
    </source>
</reference>
<organism evidence="4 5">
    <name type="scientific">Podospora fimiseda</name>
    <dbReference type="NCBI Taxonomy" id="252190"/>
    <lineage>
        <taxon>Eukaryota</taxon>
        <taxon>Fungi</taxon>
        <taxon>Dikarya</taxon>
        <taxon>Ascomycota</taxon>
        <taxon>Pezizomycotina</taxon>
        <taxon>Sordariomycetes</taxon>
        <taxon>Sordariomycetidae</taxon>
        <taxon>Sordariales</taxon>
        <taxon>Podosporaceae</taxon>
        <taxon>Podospora</taxon>
    </lineage>
</organism>
<feature type="repeat" description="ANK" evidence="2">
    <location>
        <begin position="723"/>
        <end position="755"/>
    </location>
</feature>
<dbReference type="PANTHER" id="PTHR10039:SF16">
    <property type="entry name" value="GPI INOSITOL-DEACYLASE"/>
    <property type="match status" value="1"/>
</dbReference>
<dbReference type="SMART" id="SM00248">
    <property type="entry name" value="ANK"/>
    <property type="match status" value="3"/>
</dbReference>
<feature type="domain" description="NACHT" evidence="3">
    <location>
        <begin position="235"/>
        <end position="384"/>
    </location>
</feature>
<dbReference type="PROSITE" id="PS50297">
    <property type="entry name" value="ANK_REP_REGION"/>
    <property type="match status" value="2"/>
</dbReference>
<evidence type="ECO:0000313" key="5">
    <source>
        <dbReference type="Proteomes" id="UP001301958"/>
    </source>
</evidence>
<protein>
    <recommendedName>
        <fullName evidence="3">NACHT domain-containing protein</fullName>
    </recommendedName>
</protein>
<dbReference type="Pfam" id="PF12796">
    <property type="entry name" value="Ank_2"/>
    <property type="match status" value="1"/>
</dbReference>
<comment type="caution">
    <text evidence="4">The sequence shown here is derived from an EMBL/GenBank/DDBJ whole genome shotgun (WGS) entry which is preliminary data.</text>
</comment>
<dbReference type="InterPro" id="IPR054471">
    <property type="entry name" value="GPIID_WHD"/>
</dbReference>
<name>A0AAN6YQN8_9PEZI</name>
<dbReference type="InterPro" id="IPR007111">
    <property type="entry name" value="NACHT_NTPase"/>
</dbReference>
<gene>
    <name evidence="4" type="ORF">QBC38DRAFT_461908</name>
</gene>
<dbReference type="AlphaFoldDB" id="A0AAN6YQN8"/>
<reference evidence="4" key="2">
    <citation type="submission" date="2023-05" db="EMBL/GenBank/DDBJ databases">
        <authorList>
            <consortium name="Lawrence Berkeley National Laboratory"/>
            <person name="Steindorff A."/>
            <person name="Hensen N."/>
            <person name="Bonometti L."/>
            <person name="Westerberg I."/>
            <person name="Brannstrom I.O."/>
            <person name="Guillou S."/>
            <person name="Cros-Aarteil S."/>
            <person name="Calhoun S."/>
            <person name="Haridas S."/>
            <person name="Kuo A."/>
            <person name="Mondo S."/>
            <person name="Pangilinan J."/>
            <person name="Riley R."/>
            <person name="Labutti K."/>
            <person name="Andreopoulos B."/>
            <person name="Lipzen A."/>
            <person name="Chen C."/>
            <person name="Yanf M."/>
            <person name="Daum C."/>
            <person name="Ng V."/>
            <person name="Clum A."/>
            <person name="Ohm R."/>
            <person name="Martin F."/>
            <person name="Silar P."/>
            <person name="Natvig D."/>
            <person name="Lalanne C."/>
            <person name="Gautier V."/>
            <person name="Ament-Velasquez S.L."/>
            <person name="Kruys A."/>
            <person name="Hutchinson M.I."/>
            <person name="Powell A.J."/>
            <person name="Barry K."/>
            <person name="Miller A.N."/>
            <person name="Grigoriev I.V."/>
            <person name="Debuchy R."/>
            <person name="Gladieux P."/>
            <person name="Thoren M.H."/>
            <person name="Johannesson H."/>
        </authorList>
    </citation>
    <scope>NUCLEOTIDE SEQUENCE</scope>
    <source>
        <strain evidence="4">CBS 990.96</strain>
    </source>
</reference>
<dbReference type="PROSITE" id="PS50088">
    <property type="entry name" value="ANK_REPEAT"/>
    <property type="match status" value="2"/>
</dbReference>